<name>G5SQS2_9BACT</name>
<evidence type="ECO:0000313" key="2">
    <source>
        <dbReference type="Proteomes" id="UP000003598"/>
    </source>
</evidence>
<comment type="caution">
    <text evidence="1">The sequence shown here is derived from an EMBL/GenBank/DDBJ whole genome shotgun (WGS) entry which is preliminary data.</text>
</comment>
<accession>G5SQS2</accession>
<proteinExistence type="predicted"/>
<dbReference type="AlphaFoldDB" id="G5SQS2"/>
<keyword evidence="2" id="KW-1185">Reference proteome</keyword>
<reference evidence="1 2" key="1">
    <citation type="submission" date="2011-03" db="EMBL/GenBank/DDBJ databases">
        <authorList>
            <person name="Weinstock G."/>
            <person name="Sodergren E."/>
            <person name="Clifton S."/>
            <person name="Fulton L."/>
            <person name="Fulton B."/>
            <person name="Courtney L."/>
            <person name="Fronick C."/>
            <person name="Harrison M."/>
            <person name="Strong C."/>
            <person name="Farmer C."/>
            <person name="Delahaunty K."/>
            <person name="Markovic C."/>
            <person name="Hall O."/>
            <person name="Minx P."/>
            <person name="Tomlinson C."/>
            <person name="Mitreva M."/>
            <person name="Hou S."/>
            <person name="Chen J."/>
            <person name="Wollam A."/>
            <person name="Pepin K.H."/>
            <person name="Johnson M."/>
            <person name="Bhonagiri V."/>
            <person name="Zhang X."/>
            <person name="Suruliraj S."/>
            <person name="Warren W."/>
            <person name="Chinwalla A."/>
            <person name="Mardis E.R."/>
            <person name="Wilson R.K."/>
        </authorList>
    </citation>
    <scope>NUCLEOTIDE SEQUENCE [LARGE SCALE GENOMIC DNA]</scope>
    <source>
        <strain evidence="1 2">YIT 11840</strain>
    </source>
</reference>
<gene>
    <name evidence="1" type="ORF">HMPREF9441_01712</name>
</gene>
<evidence type="ECO:0000313" key="1">
    <source>
        <dbReference type="EMBL" id="EHH00475.1"/>
    </source>
</evidence>
<sequence>MAHSGLTAAAPQTHRSADCAALCCAAVRGVQPRCLILKPMN</sequence>
<dbReference type="EMBL" id="AFFY01000022">
    <property type="protein sequence ID" value="EHH00475.1"/>
    <property type="molecule type" value="Genomic_DNA"/>
</dbReference>
<organism evidence="1 2">
    <name type="scientific">Paraprevotella clara YIT 11840</name>
    <dbReference type="NCBI Taxonomy" id="762968"/>
    <lineage>
        <taxon>Bacteria</taxon>
        <taxon>Pseudomonadati</taxon>
        <taxon>Bacteroidota</taxon>
        <taxon>Bacteroidia</taxon>
        <taxon>Bacteroidales</taxon>
        <taxon>Prevotellaceae</taxon>
        <taxon>Paraprevotella</taxon>
    </lineage>
</organism>
<dbReference type="STRING" id="762968.HMPREF9441_01712"/>
<dbReference type="Proteomes" id="UP000003598">
    <property type="component" value="Unassembled WGS sequence"/>
</dbReference>
<dbReference type="HOGENOM" id="CLU_3273921_0_0_10"/>
<protein>
    <submittedName>
        <fullName evidence="1">Uncharacterized protein</fullName>
    </submittedName>
</protein>